<gene>
    <name evidence="2" type="ORF">PIB30_057465</name>
</gene>
<dbReference type="EMBL" id="JASCZI010000471">
    <property type="protein sequence ID" value="MED6111987.1"/>
    <property type="molecule type" value="Genomic_DNA"/>
</dbReference>
<evidence type="ECO:0008006" key="4">
    <source>
        <dbReference type="Google" id="ProtNLM"/>
    </source>
</evidence>
<sequence length="302" mass="34592">MWPMLLNGVDHARALVCPLLSFAIVEWHQVDRVVMQLGASQHIPLRPLNIDVMHRHDGRWGRGEWYPRFLRGLYDMWHDRAQSRLALEMVVGGVKPSRQYLRWYYQWAHLYLVGHKDPAIPIPGVIPPFSRMGYRTHHTWCNLRMWAWAWRWESCEGSRAYAGGAVDDDVVDFDPAMTAADYLSIGLGVPSHPYPDTPAGLSHQQTPMFQAYVQAPFDQPQSSHVFYPQASTPNVDHAPENYTLWVADMTGQSSHQPPSAFPCWGIPIQHTEPFAHMSQETPPTVYEPRRTEPSESSSCDEH</sequence>
<name>A0ABU6QKE6_9FABA</name>
<evidence type="ECO:0000313" key="3">
    <source>
        <dbReference type="Proteomes" id="UP001341840"/>
    </source>
</evidence>
<protein>
    <recommendedName>
        <fullName evidence="4">Aminotransferase-like plant mobile domain-containing protein</fullName>
    </recommendedName>
</protein>
<comment type="caution">
    <text evidence="2">The sequence shown here is derived from an EMBL/GenBank/DDBJ whole genome shotgun (WGS) entry which is preliminary data.</text>
</comment>
<organism evidence="2 3">
    <name type="scientific">Stylosanthes scabra</name>
    <dbReference type="NCBI Taxonomy" id="79078"/>
    <lineage>
        <taxon>Eukaryota</taxon>
        <taxon>Viridiplantae</taxon>
        <taxon>Streptophyta</taxon>
        <taxon>Embryophyta</taxon>
        <taxon>Tracheophyta</taxon>
        <taxon>Spermatophyta</taxon>
        <taxon>Magnoliopsida</taxon>
        <taxon>eudicotyledons</taxon>
        <taxon>Gunneridae</taxon>
        <taxon>Pentapetalae</taxon>
        <taxon>rosids</taxon>
        <taxon>fabids</taxon>
        <taxon>Fabales</taxon>
        <taxon>Fabaceae</taxon>
        <taxon>Papilionoideae</taxon>
        <taxon>50 kb inversion clade</taxon>
        <taxon>dalbergioids sensu lato</taxon>
        <taxon>Dalbergieae</taxon>
        <taxon>Pterocarpus clade</taxon>
        <taxon>Stylosanthes</taxon>
    </lineage>
</organism>
<accession>A0ABU6QKE6</accession>
<evidence type="ECO:0000256" key="1">
    <source>
        <dbReference type="SAM" id="MobiDB-lite"/>
    </source>
</evidence>
<proteinExistence type="predicted"/>
<dbReference type="Proteomes" id="UP001341840">
    <property type="component" value="Unassembled WGS sequence"/>
</dbReference>
<feature type="region of interest" description="Disordered" evidence="1">
    <location>
        <begin position="278"/>
        <end position="302"/>
    </location>
</feature>
<evidence type="ECO:0000313" key="2">
    <source>
        <dbReference type="EMBL" id="MED6111987.1"/>
    </source>
</evidence>
<reference evidence="2 3" key="1">
    <citation type="journal article" date="2023" name="Plants (Basel)">
        <title>Bridging the Gap: Combining Genomics and Transcriptomics Approaches to Understand Stylosanthes scabra, an Orphan Legume from the Brazilian Caatinga.</title>
        <authorList>
            <person name="Ferreira-Neto J.R.C."/>
            <person name="da Silva M.D."/>
            <person name="Binneck E."/>
            <person name="de Melo N.F."/>
            <person name="da Silva R.H."/>
            <person name="de Melo A.L.T.M."/>
            <person name="Pandolfi V."/>
            <person name="Bustamante F.O."/>
            <person name="Brasileiro-Vidal A.C."/>
            <person name="Benko-Iseppon A.M."/>
        </authorList>
    </citation>
    <scope>NUCLEOTIDE SEQUENCE [LARGE SCALE GENOMIC DNA]</scope>
    <source>
        <tissue evidence="2">Leaves</tissue>
    </source>
</reference>
<keyword evidence="3" id="KW-1185">Reference proteome</keyword>
<feature type="compositionally biased region" description="Basic and acidic residues" evidence="1">
    <location>
        <begin position="287"/>
        <end position="302"/>
    </location>
</feature>